<evidence type="ECO:0000256" key="1">
    <source>
        <dbReference type="SAM" id="SignalP"/>
    </source>
</evidence>
<dbReference type="AlphaFoldDB" id="A0AAV1ZXG0"/>
<dbReference type="EMBL" id="CAXIEN010000082">
    <property type="protein sequence ID" value="CAL1275070.1"/>
    <property type="molecule type" value="Genomic_DNA"/>
</dbReference>
<comment type="caution">
    <text evidence="2">The sequence shown here is derived from an EMBL/GenBank/DDBJ whole genome shotgun (WGS) entry which is preliminary data.</text>
</comment>
<evidence type="ECO:0000313" key="3">
    <source>
        <dbReference type="Proteomes" id="UP001497382"/>
    </source>
</evidence>
<feature type="chain" id="PRO_5043685086" evidence="1">
    <location>
        <begin position="18"/>
        <end position="199"/>
    </location>
</feature>
<sequence length="199" mass="21976">MQLKFAFLLVAFALVGAEEEACEEQAAVCMMKLLSEISKEDGEERDCSILAEASNCLAEVAKDCNGLENLEERRQVLRVLAALNCPQKDLPEEVEECVNDLESELMGCIEDGVAEVLKNLMELPEGTEVDEDDIKCQMYGSMSKCIGRKVENNCGVDASVAALAEILDDDEIRQSCKISEVEDTGIKGHFIHIGKKRRK</sequence>
<keyword evidence="1" id="KW-0732">Signal</keyword>
<organism evidence="2 3">
    <name type="scientific">Larinioides sclopetarius</name>
    <dbReference type="NCBI Taxonomy" id="280406"/>
    <lineage>
        <taxon>Eukaryota</taxon>
        <taxon>Metazoa</taxon>
        <taxon>Ecdysozoa</taxon>
        <taxon>Arthropoda</taxon>
        <taxon>Chelicerata</taxon>
        <taxon>Arachnida</taxon>
        <taxon>Araneae</taxon>
        <taxon>Araneomorphae</taxon>
        <taxon>Entelegynae</taxon>
        <taxon>Araneoidea</taxon>
        <taxon>Araneidae</taxon>
        <taxon>Larinioides</taxon>
    </lineage>
</organism>
<accession>A0AAV1ZXG0</accession>
<gene>
    <name evidence="2" type="ORF">LARSCL_LOCUS7866</name>
</gene>
<evidence type="ECO:0000313" key="2">
    <source>
        <dbReference type="EMBL" id="CAL1275070.1"/>
    </source>
</evidence>
<name>A0AAV1ZXG0_9ARAC</name>
<keyword evidence="3" id="KW-1185">Reference proteome</keyword>
<protein>
    <submittedName>
        <fullName evidence="2">Uncharacterized protein</fullName>
    </submittedName>
</protein>
<reference evidence="2 3" key="1">
    <citation type="submission" date="2024-04" db="EMBL/GenBank/DDBJ databases">
        <authorList>
            <person name="Rising A."/>
            <person name="Reimegard J."/>
            <person name="Sonavane S."/>
            <person name="Akerstrom W."/>
            <person name="Nylinder S."/>
            <person name="Hedman E."/>
            <person name="Kallberg Y."/>
        </authorList>
    </citation>
    <scope>NUCLEOTIDE SEQUENCE [LARGE SCALE GENOMIC DNA]</scope>
</reference>
<feature type="signal peptide" evidence="1">
    <location>
        <begin position="1"/>
        <end position="17"/>
    </location>
</feature>
<proteinExistence type="predicted"/>
<dbReference type="Proteomes" id="UP001497382">
    <property type="component" value="Unassembled WGS sequence"/>
</dbReference>